<evidence type="ECO:0000256" key="8">
    <source>
        <dbReference type="ARBA" id="ARBA00046320"/>
    </source>
</evidence>
<dbReference type="GO" id="GO:0160198">
    <property type="term" value="F:polyprenal reductase activity"/>
    <property type="evidence" value="ECO:0007669"/>
    <property type="project" value="UniProtKB-EC"/>
</dbReference>
<dbReference type="GO" id="GO:0005789">
    <property type="term" value="C:endoplasmic reticulum membrane"/>
    <property type="evidence" value="ECO:0007669"/>
    <property type="project" value="UniProtKB-SubCell"/>
</dbReference>
<evidence type="ECO:0000256" key="4">
    <source>
        <dbReference type="ARBA" id="ARBA00022692"/>
    </source>
</evidence>
<dbReference type="InterPro" id="IPR039698">
    <property type="entry name" value="Dfg10/SRD5A3"/>
</dbReference>
<dbReference type="Proteomes" id="UP000694388">
    <property type="component" value="Unplaced"/>
</dbReference>
<comment type="function">
    <text evidence="7">Plays a key role in early steps of protein N-linked glycosylation by being involved in the conversion of polyprenol into dolichol. Acts as a polyprenal reductase that mediates the reduction of polyprenal into dolichal in a NADP-dependent mechanism. Dolichols are required for the synthesis of dolichol-linked monosaccharides and the oligosaccharide precursor used for N-glycosylation. Also able to convert testosterone (T) into 5-alpha-dihydrotestosterone (DHT).</text>
</comment>
<comment type="catalytic activity">
    <reaction evidence="13 14">
        <text>a di-trans,poly-cis-dolichal + NADP(+) = a di-trans,poly-cis-polyprenal + NADPH + H(+)</text>
        <dbReference type="Rhea" id="RHEA:80727"/>
        <dbReference type="Rhea" id="RHEA-COMP:19536"/>
        <dbReference type="Rhea" id="RHEA-COMP:19537"/>
        <dbReference type="ChEBI" id="CHEBI:15378"/>
        <dbReference type="ChEBI" id="CHEBI:57783"/>
        <dbReference type="ChEBI" id="CHEBI:58349"/>
        <dbReference type="ChEBI" id="CHEBI:231623"/>
        <dbReference type="ChEBI" id="CHEBI:231637"/>
        <dbReference type="EC" id="1.3.1.94"/>
    </reaction>
    <physiologicalReaction direction="right-to-left" evidence="13 14">
        <dbReference type="Rhea" id="RHEA:80729"/>
    </physiologicalReaction>
</comment>
<comment type="catalytic activity">
    <reaction evidence="11">
        <text>a 3-oxo-5alpha-steroid + NADP(+) = a 3-oxo-Delta(4)-steroid + NADPH + H(+)</text>
        <dbReference type="Rhea" id="RHEA:54384"/>
        <dbReference type="ChEBI" id="CHEBI:13601"/>
        <dbReference type="ChEBI" id="CHEBI:15378"/>
        <dbReference type="ChEBI" id="CHEBI:47909"/>
        <dbReference type="ChEBI" id="CHEBI:57783"/>
        <dbReference type="ChEBI" id="CHEBI:58349"/>
        <dbReference type="EC" id="1.3.1.22"/>
    </reaction>
    <physiologicalReaction direction="right-to-left" evidence="11">
        <dbReference type="Rhea" id="RHEA:54386"/>
    </physiologicalReaction>
</comment>
<dbReference type="Pfam" id="PF02544">
    <property type="entry name" value="Steroid_dh"/>
    <property type="match status" value="1"/>
</dbReference>
<dbReference type="UniPathway" id="UPA00378"/>
<dbReference type="PANTHER" id="PTHR14624">
    <property type="entry name" value="DFG10 PROTEIN"/>
    <property type="match status" value="1"/>
</dbReference>
<comment type="pathway">
    <text evidence="14">Protein modification; protein glycosylation.</text>
</comment>
<comment type="similarity">
    <text evidence="8 14">Belongs to the steroid 5-alpha reductase family. Polyprenal reductase subfamily.</text>
</comment>
<dbReference type="PROSITE" id="PS50244">
    <property type="entry name" value="S5A_REDUCTASE"/>
    <property type="match status" value="1"/>
</dbReference>
<organism evidence="17 18">
    <name type="scientific">Eptatretus burgeri</name>
    <name type="common">Inshore hagfish</name>
    <dbReference type="NCBI Taxonomy" id="7764"/>
    <lineage>
        <taxon>Eukaryota</taxon>
        <taxon>Metazoa</taxon>
        <taxon>Chordata</taxon>
        <taxon>Craniata</taxon>
        <taxon>Vertebrata</taxon>
        <taxon>Cyclostomata</taxon>
        <taxon>Myxini</taxon>
        <taxon>Myxiniformes</taxon>
        <taxon>Myxinidae</taxon>
        <taxon>Eptatretinae</taxon>
        <taxon>Eptatretus</taxon>
    </lineage>
</organism>
<evidence type="ECO:0000256" key="9">
    <source>
        <dbReference type="ARBA" id="ARBA00047186"/>
    </source>
</evidence>
<keyword evidence="14" id="KW-0256">Endoplasmic reticulum</keyword>
<evidence type="ECO:0000256" key="2">
    <source>
        <dbReference type="ARBA" id="ARBA00012049"/>
    </source>
</evidence>
<evidence type="ECO:0000256" key="13">
    <source>
        <dbReference type="ARBA" id="ARBA00049427"/>
    </source>
</evidence>
<comment type="catalytic activity">
    <reaction evidence="10">
        <text>androst-4-ene-3,17-dione + NADPH + H(+) = 5alpha-androstan-3,17-dione + NADP(+)</text>
        <dbReference type="Rhea" id="RHEA:50816"/>
        <dbReference type="ChEBI" id="CHEBI:15378"/>
        <dbReference type="ChEBI" id="CHEBI:15994"/>
        <dbReference type="ChEBI" id="CHEBI:16422"/>
        <dbReference type="ChEBI" id="CHEBI:57783"/>
        <dbReference type="ChEBI" id="CHEBI:58349"/>
    </reaction>
    <physiologicalReaction direction="right-to-left" evidence="10">
        <dbReference type="Rhea" id="RHEA:50818"/>
    </physiologicalReaction>
</comment>
<evidence type="ECO:0000259" key="16">
    <source>
        <dbReference type="Pfam" id="PF02544"/>
    </source>
</evidence>
<dbReference type="PANTHER" id="PTHR14624:SF0">
    <property type="entry name" value="POLYPRENOL REDUCTASE"/>
    <property type="match status" value="1"/>
</dbReference>
<keyword evidence="4 14" id="KW-0812">Transmembrane</keyword>
<keyword evidence="6 14" id="KW-0472">Membrane</keyword>
<dbReference type="OMA" id="RFYETNF"/>
<keyword evidence="5 14" id="KW-1133">Transmembrane helix</keyword>
<feature type="transmembrane region" description="Helical" evidence="14">
    <location>
        <begin position="148"/>
        <end position="167"/>
    </location>
</feature>
<proteinExistence type="inferred from homology"/>
<evidence type="ECO:0000256" key="10">
    <source>
        <dbReference type="ARBA" id="ARBA00048095"/>
    </source>
</evidence>
<reference evidence="17" key="1">
    <citation type="submission" date="2025-08" db="UniProtKB">
        <authorList>
            <consortium name="Ensembl"/>
        </authorList>
    </citation>
    <scope>IDENTIFICATION</scope>
</reference>
<dbReference type="Ensembl" id="ENSEBUT00000024524.1">
    <property type="protein sequence ID" value="ENSEBUP00000023948.1"/>
    <property type="gene ID" value="ENSEBUG00000014756.1"/>
</dbReference>
<evidence type="ECO:0000256" key="1">
    <source>
        <dbReference type="ARBA" id="ARBA00004127"/>
    </source>
</evidence>
<evidence type="ECO:0000256" key="14">
    <source>
        <dbReference type="RuleBase" id="RU367081"/>
    </source>
</evidence>
<accession>A0A8C4R4D2</accession>
<dbReference type="AlphaFoldDB" id="A0A8C4R4D2"/>
<name>A0A8C4R4D2_EPTBU</name>
<feature type="transmembrane region" description="Helical" evidence="14">
    <location>
        <begin position="188"/>
        <end position="207"/>
    </location>
</feature>
<evidence type="ECO:0000256" key="7">
    <source>
        <dbReference type="ARBA" id="ARBA00045898"/>
    </source>
</evidence>
<comment type="subcellular location">
    <subcellularLocation>
        <location evidence="1">Endomembrane system</location>
        <topology evidence="1">Multi-pass membrane protein</topology>
    </subcellularLocation>
    <subcellularLocation>
        <location evidence="14">Endoplasmic reticulum membrane</location>
    </subcellularLocation>
</comment>
<protein>
    <recommendedName>
        <fullName evidence="9 14">Polyprenal reductase</fullName>
        <ecNumber evidence="2 14">1.3.1.22</ecNumber>
        <ecNumber evidence="3 14">1.3.1.94</ecNumber>
    </recommendedName>
</protein>
<evidence type="ECO:0000256" key="15">
    <source>
        <dbReference type="SAM" id="SignalP"/>
    </source>
</evidence>
<comment type="catalytic activity">
    <reaction evidence="12">
        <text>17beta-hydroxy-5alpha-androstan-3-one + NADP(+) = testosterone + NADPH + H(+)</text>
        <dbReference type="Rhea" id="RHEA:50820"/>
        <dbReference type="ChEBI" id="CHEBI:15378"/>
        <dbReference type="ChEBI" id="CHEBI:16330"/>
        <dbReference type="ChEBI" id="CHEBI:17347"/>
        <dbReference type="ChEBI" id="CHEBI:57783"/>
        <dbReference type="ChEBI" id="CHEBI:58349"/>
        <dbReference type="EC" id="1.3.1.22"/>
    </reaction>
    <physiologicalReaction direction="right-to-left" evidence="12">
        <dbReference type="Rhea" id="RHEA:50822"/>
    </physiologicalReaction>
</comment>
<dbReference type="GO" id="GO:0016095">
    <property type="term" value="P:polyprenol catabolic process"/>
    <property type="evidence" value="ECO:0007669"/>
    <property type="project" value="UniProtKB-UniRule"/>
</dbReference>
<dbReference type="GO" id="GO:0102389">
    <property type="term" value="F:polyprenol reductase activity"/>
    <property type="evidence" value="ECO:0007669"/>
    <property type="project" value="UniProtKB-UniRule"/>
</dbReference>
<evidence type="ECO:0000313" key="17">
    <source>
        <dbReference type="Ensembl" id="ENSEBUP00000023948.1"/>
    </source>
</evidence>
<keyword evidence="14" id="KW-0560">Oxidoreductase</keyword>
<keyword evidence="14" id="KW-0521">NADP</keyword>
<sequence length="307" mass="36027">MTALCIVWLLFAAIFFVSLLVHGFVNNPPNLFDYLIRYGKSRARYKPGKFTPFERFDLPKRFFTHFYIVAVIWNGMLFAFHVRSLFYRVTPPDWFVRLLDAVRGPTTAFGDGAELSIVLAQLLMLLHVTIRLYECFFVSVFSNATINLLQYAFGLVYYVMVGVTLICEGPDMRSKDAYLTIKQLLDQWRCHHVFGVIFFLWASFHHYRSHVILSMLRKDKTGHLVRTTHSIPHGDWFEFVSCPHYLAEVLIYFSLALTMGGCHMTWWAVVIYVFFCQCLAGILMHEYYMHLFPTYPRLRRAIIPFTF</sequence>
<dbReference type="EC" id="1.3.1.22" evidence="2 14"/>
<keyword evidence="18" id="KW-1185">Reference proteome</keyword>
<dbReference type="EC" id="1.3.1.94" evidence="3 14"/>
<feature type="domain" description="3-oxo-5-alpha-steroid 4-dehydrogenase C-terminal" evidence="16">
    <location>
        <begin position="178"/>
        <end position="307"/>
    </location>
</feature>
<feature type="transmembrane region" description="Helical" evidence="14">
    <location>
        <begin position="62"/>
        <end position="80"/>
    </location>
</feature>
<evidence type="ECO:0000256" key="11">
    <source>
        <dbReference type="ARBA" id="ARBA00048765"/>
    </source>
</evidence>
<feature type="chain" id="PRO_5034806025" description="Polyprenal reductase" evidence="15">
    <location>
        <begin position="24"/>
        <end position="307"/>
    </location>
</feature>
<evidence type="ECO:0000313" key="18">
    <source>
        <dbReference type="Proteomes" id="UP000694388"/>
    </source>
</evidence>
<dbReference type="GO" id="GO:0047751">
    <property type="term" value="F:3-oxo-5-alpha-steroid 4-dehydrogenase (NADP+) activity"/>
    <property type="evidence" value="ECO:0007669"/>
    <property type="project" value="UniProtKB-UniRule"/>
</dbReference>
<reference evidence="17" key="2">
    <citation type="submission" date="2025-09" db="UniProtKB">
        <authorList>
            <consortium name="Ensembl"/>
        </authorList>
    </citation>
    <scope>IDENTIFICATION</scope>
</reference>
<evidence type="ECO:0000256" key="12">
    <source>
        <dbReference type="ARBA" id="ARBA00049397"/>
    </source>
</evidence>
<feature type="signal peptide" evidence="15">
    <location>
        <begin position="1"/>
        <end position="23"/>
    </location>
</feature>
<dbReference type="GO" id="GO:0006488">
    <property type="term" value="P:dolichol-linked oligosaccharide biosynthetic process"/>
    <property type="evidence" value="ECO:0007669"/>
    <property type="project" value="UniProtKB-UniRule"/>
</dbReference>
<dbReference type="InterPro" id="IPR001104">
    <property type="entry name" value="3-oxo-5_a-steroid_4-DH_C"/>
</dbReference>
<evidence type="ECO:0000256" key="3">
    <source>
        <dbReference type="ARBA" id="ARBA00012522"/>
    </source>
</evidence>
<keyword evidence="15" id="KW-0732">Signal</keyword>
<evidence type="ECO:0000256" key="6">
    <source>
        <dbReference type="ARBA" id="ARBA00023136"/>
    </source>
</evidence>
<feature type="transmembrane region" description="Helical" evidence="14">
    <location>
        <begin position="264"/>
        <end position="284"/>
    </location>
</feature>
<evidence type="ECO:0000256" key="5">
    <source>
        <dbReference type="ARBA" id="ARBA00022989"/>
    </source>
</evidence>
<dbReference type="GeneTree" id="ENSGT00500000044920"/>